<gene>
    <name evidence="1" type="ORF">AIOL_001487</name>
</gene>
<accession>A0A0J9GSQ4</accession>
<proteinExistence type="predicted"/>
<dbReference type="Proteomes" id="UP000037178">
    <property type="component" value="Unassembled WGS sequence"/>
</dbReference>
<reference evidence="1 2" key="1">
    <citation type="submission" date="2015-06" db="EMBL/GenBank/DDBJ databases">
        <title>Draft genome sequence of an Alphaproteobacteria species associated to the Mediterranean sponge Oscarella lobularis.</title>
        <authorList>
            <person name="Jourda C."/>
            <person name="Santini S."/>
            <person name="Claverie J.-M."/>
        </authorList>
    </citation>
    <scope>NUCLEOTIDE SEQUENCE [LARGE SCALE GENOMIC DNA]</scope>
    <source>
        <strain evidence="1">IGS</strain>
    </source>
</reference>
<dbReference type="Pfam" id="PF11749">
    <property type="entry name" value="DUF3305"/>
    <property type="match status" value="1"/>
</dbReference>
<dbReference type="STRING" id="1675527.AIOL_001487"/>
<dbReference type="AlphaFoldDB" id="A0A0J9GSQ4"/>
<name>A0A0J9GSQ4_9RHOB</name>
<dbReference type="OrthoDB" id="7271084at2"/>
<organism evidence="1 2">
    <name type="scientific">Candidatus Rhodobacter oscarellae</name>
    <dbReference type="NCBI Taxonomy" id="1675527"/>
    <lineage>
        <taxon>Bacteria</taxon>
        <taxon>Pseudomonadati</taxon>
        <taxon>Pseudomonadota</taxon>
        <taxon>Alphaproteobacteria</taxon>
        <taxon>Rhodobacterales</taxon>
        <taxon>Rhodobacter group</taxon>
        <taxon>Rhodobacter</taxon>
    </lineage>
</organism>
<evidence type="ECO:0000313" key="1">
    <source>
        <dbReference type="EMBL" id="KMW56533.1"/>
    </source>
</evidence>
<dbReference type="InterPro" id="IPR021736">
    <property type="entry name" value="DUF3305"/>
</dbReference>
<dbReference type="PATRIC" id="fig|1675527.3.peg.1575"/>
<protein>
    <submittedName>
        <fullName evidence="1">Molybdopterin-guanine dinucleotide biosynthesis protein MobA</fullName>
    </submittedName>
</protein>
<comment type="caution">
    <text evidence="1">The sequence shown here is derived from an EMBL/GenBank/DDBJ whole genome shotgun (WGS) entry which is preliminary data.</text>
</comment>
<dbReference type="EMBL" id="LFTY01000002">
    <property type="protein sequence ID" value="KMW56533.1"/>
    <property type="molecule type" value="Genomic_DNA"/>
</dbReference>
<keyword evidence="2" id="KW-1185">Reference proteome</keyword>
<evidence type="ECO:0000313" key="2">
    <source>
        <dbReference type="Proteomes" id="UP000037178"/>
    </source>
</evidence>
<dbReference type="RefSeq" id="WP_049642410.1">
    <property type="nucleotide sequence ID" value="NZ_LFTY01000002.1"/>
</dbReference>
<sequence length="179" mass="19996">MPLGIVLRRAPGVTRWQRYSWTASAVLPGAGPADWRELRREGEAVEYHAATPVLELHGAETEAYLHGLHSETPSIYVILRDGAEGDCPLEVVTVTASPYEAQDYTDSGEEIVEKIPMPPGLRAWIWDFVEAFHQDEAFVKRKRDKTRVDLVEDGIGDARISQTADVYRAPGSARKVRLQ</sequence>